<evidence type="ECO:0000313" key="2">
    <source>
        <dbReference type="EMBL" id="RGR53317.1"/>
    </source>
</evidence>
<dbReference type="Gene3D" id="1.20.120.450">
    <property type="entry name" value="dinb family like domain"/>
    <property type="match status" value="1"/>
</dbReference>
<dbReference type="EMBL" id="JAJCJQ010000027">
    <property type="protein sequence ID" value="MCB6961935.1"/>
    <property type="molecule type" value="Genomic_DNA"/>
</dbReference>
<evidence type="ECO:0008006" key="4">
    <source>
        <dbReference type="Google" id="ProtNLM"/>
    </source>
</evidence>
<comment type="caution">
    <text evidence="2">The sequence shown here is derived from an EMBL/GenBank/DDBJ whole genome shotgun (WGS) entry which is preliminary data.</text>
</comment>
<evidence type="ECO:0000313" key="1">
    <source>
        <dbReference type="EMBL" id="MCB6961935.1"/>
    </source>
</evidence>
<reference evidence="2 3" key="1">
    <citation type="submission" date="2018-08" db="EMBL/GenBank/DDBJ databases">
        <title>A genome reference for cultivated species of the human gut microbiota.</title>
        <authorList>
            <person name="Zou Y."/>
            <person name="Xue W."/>
            <person name="Luo G."/>
        </authorList>
    </citation>
    <scope>NUCLEOTIDE SEQUENCE [LARGE SCALE GENOMIC DNA]</scope>
    <source>
        <strain evidence="2 3">AF25-15</strain>
    </source>
</reference>
<dbReference type="RefSeq" id="WP_118392410.1">
    <property type="nucleotide sequence ID" value="NZ_JAJCJQ010000027.1"/>
</dbReference>
<dbReference type="AlphaFoldDB" id="A0A395UYC2"/>
<dbReference type="EMBL" id="QRUJ01000013">
    <property type="protein sequence ID" value="RGR53317.1"/>
    <property type="molecule type" value="Genomic_DNA"/>
</dbReference>
<accession>A0A395UYC2</accession>
<dbReference type="Proteomes" id="UP000266066">
    <property type="component" value="Unassembled WGS sequence"/>
</dbReference>
<dbReference type="Proteomes" id="UP001197741">
    <property type="component" value="Unassembled WGS sequence"/>
</dbReference>
<reference evidence="1" key="2">
    <citation type="submission" date="2021-10" db="EMBL/GenBank/DDBJ databases">
        <title>Collection of gut derived symbiotic bacterial strains cultured from healthy donors.</title>
        <authorList>
            <person name="Lin H."/>
            <person name="Littmann E."/>
            <person name="Kohout C."/>
            <person name="Pamer E.G."/>
        </authorList>
    </citation>
    <scope>NUCLEOTIDE SEQUENCE</scope>
    <source>
        <strain evidence="1">DFI.7.28A</strain>
    </source>
</reference>
<organism evidence="2 3">
    <name type="scientific">Agathobacter rectalis</name>
    <dbReference type="NCBI Taxonomy" id="39491"/>
    <lineage>
        <taxon>Bacteria</taxon>
        <taxon>Bacillati</taxon>
        <taxon>Bacillota</taxon>
        <taxon>Clostridia</taxon>
        <taxon>Lachnospirales</taxon>
        <taxon>Lachnospiraceae</taxon>
        <taxon>Agathobacter</taxon>
    </lineage>
</organism>
<gene>
    <name evidence="2" type="ORF">DWY38_11490</name>
    <name evidence="1" type="ORF">LIZ82_13710</name>
</gene>
<protein>
    <recommendedName>
        <fullName evidence="4">DinB family protein</fullName>
    </recommendedName>
</protein>
<proteinExistence type="predicted"/>
<evidence type="ECO:0000313" key="3">
    <source>
        <dbReference type="Proteomes" id="UP000266066"/>
    </source>
</evidence>
<name>A0A395UYC2_9FIRM</name>
<dbReference type="InterPro" id="IPR034660">
    <property type="entry name" value="DinB/YfiT-like"/>
</dbReference>
<dbReference type="SUPFAM" id="SSF109854">
    <property type="entry name" value="DinB/YfiT-like putative metalloenzymes"/>
    <property type="match status" value="1"/>
</dbReference>
<sequence>MNIELNQVVDDWRYLRNNTKAFINELTDEELNRKMPRPGIDTFMKHFEEMCDVEQAYLDACISGFMEFDCVKENDEYDGSSTKADILSKMQIQDDRIDDIISQYAENKVVWDEDDVKTICSQLRNLCMHETLHIGQLIAFSYTMGISIPEYVVEGWALS</sequence>